<evidence type="ECO:0000259" key="19">
    <source>
        <dbReference type="PROSITE" id="PS50919"/>
    </source>
</evidence>
<evidence type="ECO:0000256" key="16">
    <source>
        <dbReference type="ARBA" id="ARBA00073145"/>
    </source>
</evidence>
<feature type="domain" description="MIR" evidence="19">
    <location>
        <begin position="297"/>
        <end position="358"/>
    </location>
</feature>
<comment type="pathway">
    <text evidence="2">Protein modification; protein glycosylation.</text>
</comment>
<accession>A0A3S3PD35</accession>
<comment type="caution">
    <text evidence="20">The sequence shown here is derived from an EMBL/GenBank/DDBJ whole genome shotgun (WGS) entry which is preliminary data.</text>
</comment>
<dbReference type="Proteomes" id="UP000285301">
    <property type="component" value="Unassembled WGS sequence"/>
</dbReference>
<name>A0A3S3PD35_9ACAR</name>
<dbReference type="PANTHER" id="PTHR10050:SF51">
    <property type="entry name" value="PROTEIN O-MANNOSYL-TRANSFERASE 1"/>
    <property type="match status" value="1"/>
</dbReference>
<keyword evidence="11 18" id="KW-0472">Membrane</keyword>
<dbReference type="STRING" id="1965070.A0A3S3PD35"/>
<dbReference type="OrthoDB" id="292747at2759"/>
<reference evidence="20 21" key="1">
    <citation type="journal article" date="2018" name="Gigascience">
        <title>Genomes of trombidid mites reveal novel predicted allergens and laterally-transferred genes associated with secondary metabolism.</title>
        <authorList>
            <person name="Dong X."/>
            <person name="Chaisiri K."/>
            <person name="Xia D."/>
            <person name="Armstrong S.D."/>
            <person name="Fang Y."/>
            <person name="Donnelly M.J."/>
            <person name="Kadowaki T."/>
            <person name="McGarry J.W."/>
            <person name="Darby A.C."/>
            <person name="Makepeace B.L."/>
        </authorList>
    </citation>
    <scope>NUCLEOTIDE SEQUENCE [LARGE SCALE GENOMIC DNA]</scope>
    <source>
        <strain evidence="20">UoL-WK</strain>
    </source>
</reference>
<comment type="subcellular location">
    <subcellularLocation>
        <location evidence="1">Endoplasmic reticulum membrane</location>
        <topology evidence="1">Multi-pass membrane protein</topology>
    </subcellularLocation>
</comment>
<comment type="catalytic activity">
    <reaction evidence="13">
        <text>a di-trans,poly-cis-dolichyl beta-D-mannosyl phosphate + L-seryl-[protein] = 3-O-(alpha-D-mannosyl)-L-seryl-[protein] + a di-trans,poly-cis-dolichyl phosphate + H(+)</text>
        <dbReference type="Rhea" id="RHEA:17377"/>
        <dbReference type="Rhea" id="RHEA-COMP:9863"/>
        <dbReference type="Rhea" id="RHEA-COMP:13546"/>
        <dbReference type="Rhea" id="RHEA-COMP:19498"/>
        <dbReference type="Rhea" id="RHEA-COMP:19501"/>
        <dbReference type="ChEBI" id="CHEBI:15378"/>
        <dbReference type="ChEBI" id="CHEBI:29999"/>
        <dbReference type="ChEBI" id="CHEBI:57683"/>
        <dbReference type="ChEBI" id="CHEBI:58211"/>
        <dbReference type="ChEBI" id="CHEBI:137321"/>
        <dbReference type="EC" id="2.4.1.109"/>
    </reaction>
</comment>
<dbReference type="CDD" id="cd23281">
    <property type="entry name" value="beta-trefoil_MIR_POMT1"/>
    <property type="match status" value="1"/>
</dbReference>
<feature type="transmembrane region" description="Helical" evidence="18">
    <location>
        <begin position="187"/>
        <end position="220"/>
    </location>
</feature>
<feature type="transmembrane region" description="Helical" evidence="18">
    <location>
        <begin position="20"/>
        <end position="37"/>
    </location>
</feature>
<evidence type="ECO:0000256" key="5">
    <source>
        <dbReference type="ARBA" id="ARBA00022676"/>
    </source>
</evidence>
<evidence type="ECO:0000256" key="8">
    <source>
        <dbReference type="ARBA" id="ARBA00022737"/>
    </source>
</evidence>
<evidence type="ECO:0000256" key="18">
    <source>
        <dbReference type="SAM" id="Phobius"/>
    </source>
</evidence>
<evidence type="ECO:0000256" key="9">
    <source>
        <dbReference type="ARBA" id="ARBA00022824"/>
    </source>
</evidence>
<evidence type="ECO:0000256" key="17">
    <source>
        <dbReference type="ARBA" id="ARBA00079036"/>
    </source>
</evidence>
<dbReference type="Pfam" id="PF02815">
    <property type="entry name" value="MIR"/>
    <property type="match status" value="1"/>
</dbReference>
<comment type="catalytic activity">
    <reaction evidence="12">
        <text>a di-trans,poly-cis-dolichyl beta-D-mannosyl phosphate + L-threonyl-[protein] = 3-O-(alpha-D-mannosyl)-L-threonyl-[protein] + a di-trans,poly-cis-dolichyl phosphate + H(+)</text>
        <dbReference type="Rhea" id="RHEA:53396"/>
        <dbReference type="Rhea" id="RHEA-COMP:11060"/>
        <dbReference type="Rhea" id="RHEA-COMP:13547"/>
        <dbReference type="Rhea" id="RHEA-COMP:19498"/>
        <dbReference type="Rhea" id="RHEA-COMP:19501"/>
        <dbReference type="ChEBI" id="CHEBI:15378"/>
        <dbReference type="ChEBI" id="CHEBI:30013"/>
        <dbReference type="ChEBI" id="CHEBI:57683"/>
        <dbReference type="ChEBI" id="CHEBI:58211"/>
        <dbReference type="ChEBI" id="CHEBI:137323"/>
        <dbReference type="EC" id="2.4.1.109"/>
    </reaction>
</comment>
<feature type="transmembrane region" description="Helical" evidence="18">
    <location>
        <begin position="674"/>
        <end position="691"/>
    </location>
</feature>
<dbReference type="Pfam" id="PF16192">
    <property type="entry name" value="PMT_4TMC"/>
    <property type="match status" value="1"/>
</dbReference>
<evidence type="ECO:0000256" key="2">
    <source>
        <dbReference type="ARBA" id="ARBA00004922"/>
    </source>
</evidence>
<keyword evidence="7 18" id="KW-0812">Transmembrane</keyword>
<evidence type="ECO:0000256" key="7">
    <source>
        <dbReference type="ARBA" id="ARBA00022692"/>
    </source>
</evidence>
<dbReference type="InterPro" id="IPR003342">
    <property type="entry name" value="ArnT-like_N"/>
</dbReference>
<proteinExistence type="inferred from homology"/>
<dbReference type="InterPro" id="IPR036300">
    <property type="entry name" value="MIR_dom_sf"/>
</dbReference>
<evidence type="ECO:0000256" key="12">
    <source>
        <dbReference type="ARBA" id="ARBA00045085"/>
    </source>
</evidence>
<evidence type="ECO:0000256" key="3">
    <source>
        <dbReference type="ARBA" id="ARBA00007222"/>
    </source>
</evidence>
<evidence type="ECO:0000256" key="10">
    <source>
        <dbReference type="ARBA" id="ARBA00022989"/>
    </source>
</evidence>
<evidence type="ECO:0000313" key="21">
    <source>
        <dbReference type="Proteomes" id="UP000285301"/>
    </source>
</evidence>
<keyword evidence="8" id="KW-0677">Repeat</keyword>
<feature type="transmembrane region" description="Helical" evidence="18">
    <location>
        <begin position="241"/>
        <end position="264"/>
    </location>
</feature>
<dbReference type="InterPro" id="IPR016093">
    <property type="entry name" value="MIR_motif"/>
</dbReference>
<dbReference type="UniPathway" id="UPA00378"/>
<keyword evidence="5" id="KW-0328">Glycosyltransferase</keyword>
<dbReference type="SUPFAM" id="SSF82109">
    <property type="entry name" value="MIR domain"/>
    <property type="match status" value="1"/>
</dbReference>
<dbReference type="InterPro" id="IPR027005">
    <property type="entry name" value="PMT-like"/>
</dbReference>
<dbReference type="SMART" id="SM00472">
    <property type="entry name" value="MIR"/>
    <property type="match status" value="3"/>
</dbReference>
<dbReference type="GO" id="GO:0005789">
    <property type="term" value="C:endoplasmic reticulum membrane"/>
    <property type="evidence" value="ECO:0007669"/>
    <property type="project" value="UniProtKB-SubCell"/>
</dbReference>
<evidence type="ECO:0000256" key="1">
    <source>
        <dbReference type="ARBA" id="ARBA00004477"/>
    </source>
</evidence>
<evidence type="ECO:0000256" key="15">
    <source>
        <dbReference type="ARBA" id="ARBA00061810"/>
    </source>
</evidence>
<protein>
    <recommendedName>
        <fullName evidence="16">Protein O-mannosyltransferase 1</fullName>
        <ecNumber evidence="4">2.4.1.109</ecNumber>
    </recommendedName>
    <alternativeName>
        <fullName evidence="17">Protein rotated abdomen</fullName>
    </alternativeName>
</protein>
<dbReference type="PANTHER" id="PTHR10050">
    <property type="entry name" value="DOLICHYL-PHOSPHATE-MANNOSE--PROTEIN MANNOSYLTRANSFERASE"/>
    <property type="match status" value="1"/>
</dbReference>
<evidence type="ECO:0000313" key="20">
    <source>
        <dbReference type="EMBL" id="RWS17048.1"/>
    </source>
</evidence>
<organism evidence="20 21">
    <name type="scientific">Dinothrombium tinctorium</name>
    <dbReference type="NCBI Taxonomy" id="1965070"/>
    <lineage>
        <taxon>Eukaryota</taxon>
        <taxon>Metazoa</taxon>
        <taxon>Ecdysozoa</taxon>
        <taxon>Arthropoda</taxon>
        <taxon>Chelicerata</taxon>
        <taxon>Arachnida</taxon>
        <taxon>Acari</taxon>
        <taxon>Acariformes</taxon>
        <taxon>Trombidiformes</taxon>
        <taxon>Prostigmata</taxon>
        <taxon>Anystina</taxon>
        <taxon>Parasitengona</taxon>
        <taxon>Trombidioidea</taxon>
        <taxon>Trombidiidae</taxon>
        <taxon>Dinothrombium</taxon>
    </lineage>
</organism>
<comment type="function">
    <text evidence="14">Rt/POMT1 and tw/POMT2 function as a protein O-mannosyltransferase in association with each other to generate and maintain normal muscle development.</text>
</comment>
<sequence length="721" mass="84149">MKSADCDRFDHNPFVVTFKLDLIASLLFLVAIVFRVWKLDFPPSIVFDELHYGRYVSLYRNRIFYFASQPPLGIQLLSIVAYFAGYNGDNVFKNIGGEYNANFPIKSLRFIPAFCGSLMVPLVYLITIQIGLSHQTAVLAAVFVMLENSLLTQSRFILMDTILMFFVILAIYAFTKFRKQNVFDRSWFLLLLLTSTSLALALCVKYIGFVYICLVVCLTFYDFWWRLADKTVKATSLFLQSLTYFFFFVIWPLIIYVFVFYIHLKVLTNAGPHDNIMTSAFQASLEGGLASITKGQPLEIIHGSQVTLRHTHGRTCWLHSHSELYPIKYPDNRGSSHQQQVTCYSFKDVNNWWIVKKPDRNDLIATEPLERIKHGDIIQLIHGMTSRSLNSHDVAAPMSPQHQEVSCYIDYNISMPSQNLWKVLLINGEETDNYWHTIISKVRLIHVNSSQALKFSGKQLPDWGFHQHELVTDRLINQDDTVWNVEEHRYTKIADEKERELDLVRAEFVPLTPVKLTFWEKMKELQYKMLTFDQEVVKEHIYASESPIDWLFLKKGIAYWINTDDNSQVHLLGNIFLWYAATSALLVYFFLLTFYLLRRKRNFYDISADTWQTIINIGQICGLAYLFHLLPYFFTDRPLFLYHYLPAVVFKIIILAALFELAQRITGLKYTFEFLKIGFFVISFFIFFKFLPLSYGDGALSARDVNELKLKETWQFIIHKH</sequence>
<dbReference type="AlphaFoldDB" id="A0A3S3PD35"/>
<feature type="transmembrane region" description="Helical" evidence="18">
    <location>
        <begin position="156"/>
        <end position="175"/>
    </location>
</feature>
<evidence type="ECO:0000256" key="4">
    <source>
        <dbReference type="ARBA" id="ARBA00012839"/>
    </source>
</evidence>
<keyword evidence="21" id="KW-1185">Reference proteome</keyword>
<keyword evidence="10 18" id="KW-1133">Transmembrane helix</keyword>
<feature type="transmembrane region" description="Helical" evidence="18">
    <location>
        <begin position="617"/>
        <end position="634"/>
    </location>
</feature>
<dbReference type="Pfam" id="PF02366">
    <property type="entry name" value="PMT"/>
    <property type="match status" value="1"/>
</dbReference>
<comment type="subunit">
    <text evidence="15">Interacts with tw/POMT2.</text>
</comment>
<evidence type="ECO:0000256" key="6">
    <source>
        <dbReference type="ARBA" id="ARBA00022679"/>
    </source>
</evidence>
<feature type="transmembrane region" description="Helical" evidence="18">
    <location>
        <begin position="63"/>
        <end position="84"/>
    </location>
</feature>
<keyword evidence="9" id="KW-0256">Endoplasmic reticulum</keyword>
<dbReference type="InterPro" id="IPR032421">
    <property type="entry name" value="PMT_4TMC"/>
</dbReference>
<dbReference type="EMBL" id="NCKU01000128">
    <property type="protein sequence ID" value="RWS17048.1"/>
    <property type="molecule type" value="Genomic_DNA"/>
</dbReference>
<dbReference type="PROSITE" id="PS50919">
    <property type="entry name" value="MIR"/>
    <property type="match status" value="3"/>
</dbReference>
<feature type="transmembrane region" description="Helical" evidence="18">
    <location>
        <begin position="640"/>
        <end position="662"/>
    </location>
</feature>
<feature type="domain" description="MIR" evidence="19">
    <location>
        <begin position="430"/>
        <end position="488"/>
    </location>
</feature>
<keyword evidence="6 20" id="KW-0808">Transferase</keyword>
<evidence type="ECO:0000256" key="13">
    <source>
        <dbReference type="ARBA" id="ARBA00045102"/>
    </source>
</evidence>
<feature type="transmembrane region" description="Helical" evidence="18">
    <location>
        <begin position="576"/>
        <end position="597"/>
    </location>
</feature>
<dbReference type="Gene3D" id="2.80.10.50">
    <property type="match status" value="1"/>
</dbReference>
<comment type="similarity">
    <text evidence="3">Belongs to the glycosyltransferase 39 family.</text>
</comment>
<dbReference type="GO" id="GO:0004169">
    <property type="term" value="F:dolichyl-phosphate-mannose-protein mannosyltransferase activity"/>
    <property type="evidence" value="ECO:0007669"/>
    <property type="project" value="UniProtKB-EC"/>
</dbReference>
<dbReference type="EC" id="2.4.1.109" evidence="4"/>
<dbReference type="FunFam" id="2.80.10.50:FF:000012">
    <property type="entry name" value="Protein O-mannosyl-transferase 1"/>
    <property type="match status" value="1"/>
</dbReference>
<gene>
    <name evidence="20" type="ORF">B4U79_10943</name>
</gene>
<evidence type="ECO:0000256" key="14">
    <source>
        <dbReference type="ARBA" id="ARBA00059310"/>
    </source>
</evidence>
<feature type="domain" description="MIR" evidence="19">
    <location>
        <begin position="369"/>
        <end position="426"/>
    </location>
</feature>
<evidence type="ECO:0000256" key="11">
    <source>
        <dbReference type="ARBA" id="ARBA00023136"/>
    </source>
</evidence>